<keyword evidence="1" id="KW-0547">Nucleotide-binding</keyword>
<dbReference type="Pfam" id="PF05729">
    <property type="entry name" value="NACHT"/>
    <property type="match status" value="1"/>
</dbReference>
<dbReference type="PROSITE" id="PS50837">
    <property type="entry name" value="NACHT"/>
    <property type="match status" value="1"/>
</dbReference>
<name>A0A9W4E5G4_9ACTN</name>
<proteinExistence type="predicted"/>
<comment type="caution">
    <text evidence="4">The sequence shown here is derived from an EMBL/GenBank/DDBJ whole genome shotgun (WGS) entry which is preliminary data.</text>
</comment>
<dbReference type="SUPFAM" id="SSF52047">
    <property type="entry name" value="RNI-like"/>
    <property type="match status" value="1"/>
</dbReference>
<reference evidence="4" key="1">
    <citation type="submission" date="2021-06" db="EMBL/GenBank/DDBJ databases">
        <authorList>
            <person name="Arsene-Ploetze F."/>
        </authorList>
    </citation>
    <scope>NUCLEOTIDE SEQUENCE</scope>
    <source>
        <strain evidence="4">SBRY1</strain>
    </source>
</reference>
<gene>
    <name evidence="4" type="ORF">SBRY_21109</name>
</gene>
<dbReference type="InterPro" id="IPR007111">
    <property type="entry name" value="NACHT_NTPase"/>
</dbReference>
<evidence type="ECO:0000259" key="3">
    <source>
        <dbReference type="PROSITE" id="PS50837"/>
    </source>
</evidence>
<keyword evidence="5" id="KW-1185">Reference proteome</keyword>
<evidence type="ECO:0000256" key="1">
    <source>
        <dbReference type="ARBA" id="ARBA00022741"/>
    </source>
</evidence>
<protein>
    <submittedName>
        <fullName evidence="4">NACHT domain-containing protein</fullName>
    </submittedName>
</protein>
<evidence type="ECO:0000313" key="5">
    <source>
        <dbReference type="Proteomes" id="UP001153328"/>
    </source>
</evidence>
<dbReference type="GO" id="GO:0005524">
    <property type="term" value="F:ATP binding"/>
    <property type="evidence" value="ECO:0007669"/>
    <property type="project" value="UniProtKB-KW"/>
</dbReference>
<sequence length="1082" mass="120067">MLPYLGPTRERIAAVFAGGRQGSGYLLTPRLILTAAHVVADKTDVRVALPGIEKVTCDVGWIRHDERCDAALLIAHQPILNHTVALPDVRLGSITSLTPLPSCQAIGFPQAQRNARGQLDSEQLVGTLKPGSNLLSRKCVLDSTHTPPSRDDASSPWSGFSGAALFYSDVIVGVVGHDPANWQHGRVEATPVSEFCNDPHFKAILDEDGNPEYVSIPEAMSPDHIFEERYRGYIATKFGTLTIFGIDLNDQSHAEWPLDAAYLSLEATDYRGSKREANNTRGGLEKSQSVLPADRALEGHDRILLRGVAGSGKTTLVQWLAVSTAKREFNGGLRHLHSRIPFILPLRTLIRNSSLPLPDSFLTSARNPLSGLQPQGWTERVLSAQQGLILVDGLDEISEADRERVKIWLRELITAFPGNSWLVTSRPSAVSDDWLESEDFVELSLSPMNHRDVATFVRRWHSAASTTCRDAEEISRLTGYQESLLSALRAKQDLGRLATNPLMCGLICALHRDRRGYLPPGRKQLYDAALSMLLARRDRERDLDVQISEETQVQLLQKLAYWLIRNGQVEMDRSDAIGIIESSLSAMPVLAQLGNARRVYAYLLLRSGLLREPTDGVTDFVHRTFQDYLGAKAAVEERDFDLMVKNAHHDQWEDVVRMAVAHAYPAERVRLLNKLIKRGDRVKRHKTRIYLLAMACLEQATELSPAIRLEVEKRASEIIPPGSYQEAEDLASAGLMVLDLLPGPEGLSSNQVRAVINTVSLIGTDAAIPLLASYRNHYAPETRDQLARGWSNFDTRAYGQEIITNLPEDELIWVKTEEQLRFLKEIGGRRALIANGDFGQDLWIEVLNREILRRFGIHANDVIDGLDFLSECPELKSLFLFKCPLVNDLTPINDLPLEELSLNDMDGLLNKMSGLKSMRRIDHLSILQKIPGNNLSVLPREASLRRISFSDGTLADTGLRGLSDFITVEDLKIAGFQKLTEEDWAEANQLPNLNALSIERDSLPSLLNFNGSWPQVSRVSIMNTSHRRSGKIFGVEDFRALGESFPNLQLLNGTISAGERTAAESAIVGIELGSAHPSILDA</sequence>
<dbReference type="EMBL" id="CAJVAX010000012">
    <property type="protein sequence ID" value="CAG7634765.1"/>
    <property type="molecule type" value="Genomic_DNA"/>
</dbReference>
<dbReference type="SUPFAM" id="SSF52540">
    <property type="entry name" value="P-loop containing nucleoside triphosphate hydrolases"/>
    <property type="match status" value="1"/>
</dbReference>
<accession>A0A9W4E5G4</accession>
<dbReference type="SUPFAM" id="SSF50494">
    <property type="entry name" value="Trypsin-like serine proteases"/>
    <property type="match status" value="1"/>
</dbReference>
<evidence type="ECO:0000313" key="4">
    <source>
        <dbReference type="EMBL" id="CAG7634765.1"/>
    </source>
</evidence>
<dbReference type="AlphaFoldDB" id="A0A9W4E5G4"/>
<dbReference type="PANTHER" id="PTHR46844">
    <property type="entry name" value="SLR5058 PROTEIN"/>
    <property type="match status" value="1"/>
</dbReference>
<evidence type="ECO:0000256" key="2">
    <source>
        <dbReference type="ARBA" id="ARBA00022840"/>
    </source>
</evidence>
<dbReference type="InterPro" id="IPR032675">
    <property type="entry name" value="LRR_dom_sf"/>
</dbReference>
<dbReference type="Proteomes" id="UP001153328">
    <property type="component" value="Unassembled WGS sequence"/>
</dbReference>
<dbReference type="Gene3D" id="3.80.10.10">
    <property type="entry name" value="Ribonuclease Inhibitor"/>
    <property type="match status" value="1"/>
</dbReference>
<feature type="domain" description="NACHT" evidence="3">
    <location>
        <begin position="301"/>
        <end position="636"/>
    </location>
</feature>
<dbReference type="InterPro" id="IPR009003">
    <property type="entry name" value="Peptidase_S1_PA"/>
</dbReference>
<dbReference type="InterPro" id="IPR027417">
    <property type="entry name" value="P-loop_NTPase"/>
</dbReference>
<dbReference type="Pfam" id="PF13365">
    <property type="entry name" value="Trypsin_2"/>
    <property type="match status" value="1"/>
</dbReference>
<organism evidence="4 5">
    <name type="scientific">Actinacidiphila bryophytorum</name>
    <dbReference type="NCBI Taxonomy" id="1436133"/>
    <lineage>
        <taxon>Bacteria</taxon>
        <taxon>Bacillati</taxon>
        <taxon>Actinomycetota</taxon>
        <taxon>Actinomycetes</taxon>
        <taxon>Kitasatosporales</taxon>
        <taxon>Streptomycetaceae</taxon>
        <taxon>Actinacidiphila</taxon>
    </lineage>
</organism>
<keyword evidence="2" id="KW-0067">ATP-binding</keyword>
<dbReference type="Gene3D" id="2.40.10.120">
    <property type="match status" value="1"/>
</dbReference>
<dbReference type="Gene3D" id="3.40.50.300">
    <property type="entry name" value="P-loop containing nucleotide triphosphate hydrolases"/>
    <property type="match status" value="1"/>
</dbReference>
<dbReference type="PANTHER" id="PTHR46844:SF1">
    <property type="entry name" value="SLR5058 PROTEIN"/>
    <property type="match status" value="1"/>
</dbReference>